<keyword evidence="3" id="KW-1185">Reference proteome</keyword>
<proteinExistence type="predicted"/>
<dbReference type="EMBL" id="FUWZ01000006">
    <property type="protein sequence ID" value="SKA44590.1"/>
    <property type="molecule type" value="Genomic_DNA"/>
</dbReference>
<dbReference type="Gene3D" id="2.70.98.50">
    <property type="entry name" value="putative glycoside hydrolase family protein from bacillus halodurans"/>
    <property type="match status" value="1"/>
</dbReference>
<evidence type="ECO:0000259" key="1">
    <source>
        <dbReference type="Pfam" id="PF22124"/>
    </source>
</evidence>
<reference evidence="3" key="1">
    <citation type="submission" date="2017-02" db="EMBL/GenBank/DDBJ databases">
        <authorList>
            <person name="Varghese N."/>
            <person name="Submissions S."/>
        </authorList>
    </citation>
    <scope>NUCLEOTIDE SEQUENCE [LARGE SCALE GENOMIC DNA]</scope>
    <source>
        <strain evidence="3">DSM 22224</strain>
    </source>
</reference>
<dbReference type="GO" id="GO:0004560">
    <property type="term" value="F:alpha-L-fucosidase activity"/>
    <property type="evidence" value="ECO:0007669"/>
    <property type="project" value="TreeGrafter"/>
</dbReference>
<dbReference type="STRING" id="634771.SAMN04488128_106444"/>
<dbReference type="InterPro" id="IPR054363">
    <property type="entry name" value="GH95_cat"/>
</dbReference>
<gene>
    <name evidence="2" type="ORF">SAMN04488128_106444</name>
</gene>
<dbReference type="Proteomes" id="UP000190367">
    <property type="component" value="Unassembled WGS sequence"/>
</dbReference>
<dbReference type="PANTHER" id="PTHR31084:SF0">
    <property type="entry name" value="ALPHA-L-FUCOSIDASE 2"/>
    <property type="match status" value="1"/>
</dbReference>
<dbReference type="InterPro" id="IPR013780">
    <property type="entry name" value="Glyco_hydro_b"/>
</dbReference>
<accession>A0A1T4TVX8</accession>
<dbReference type="PANTHER" id="PTHR31084">
    <property type="entry name" value="ALPHA-L-FUCOSIDASE 2"/>
    <property type="match status" value="1"/>
</dbReference>
<protein>
    <recommendedName>
        <fullName evidence="1">Glycosyl hydrolase family 95 catalytic domain-containing protein</fullName>
    </recommendedName>
</protein>
<dbReference type="SUPFAM" id="SSF48208">
    <property type="entry name" value="Six-hairpin glycosidases"/>
    <property type="match status" value="1"/>
</dbReference>
<dbReference type="RefSeq" id="WP_078672780.1">
    <property type="nucleotide sequence ID" value="NZ_FUWZ01000006.1"/>
</dbReference>
<dbReference type="Gene3D" id="1.50.10.10">
    <property type="match status" value="1"/>
</dbReference>
<dbReference type="InterPro" id="IPR008928">
    <property type="entry name" value="6-hairpin_glycosidase_sf"/>
</dbReference>
<dbReference type="Pfam" id="PF22124">
    <property type="entry name" value="Glyco_hydro_95_cat"/>
    <property type="match status" value="1"/>
</dbReference>
<dbReference type="AlphaFoldDB" id="A0A1T4TVX8"/>
<dbReference type="InterPro" id="IPR012341">
    <property type="entry name" value="6hp_glycosidase-like_sf"/>
</dbReference>
<organism evidence="2 3">
    <name type="scientific">Chitinophaga eiseniae</name>
    <dbReference type="NCBI Taxonomy" id="634771"/>
    <lineage>
        <taxon>Bacteria</taxon>
        <taxon>Pseudomonadati</taxon>
        <taxon>Bacteroidota</taxon>
        <taxon>Chitinophagia</taxon>
        <taxon>Chitinophagales</taxon>
        <taxon>Chitinophagaceae</taxon>
        <taxon>Chitinophaga</taxon>
    </lineage>
</organism>
<evidence type="ECO:0000313" key="2">
    <source>
        <dbReference type="EMBL" id="SKA44590.1"/>
    </source>
</evidence>
<dbReference type="GO" id="GO:0005975">
    <property type="term" value="P:carbohydrate metabolic process"/>
    <property type="evidence" value="ECO:0007669"/>
    <property type="project" value="InterPro"/>
</dbReference>
<name>A0A1T4TVX8_9BACT</name>
<evidence type="ECO:0000313" key="3">
    <source>
        <dbReference type="Proteomes" id="UP000190367"/>
    </source>
</evidence>
<dbReference type="OrthoDB" id="101302at2"/>
<dbReference type="Gene3D" id="2.60.40.1180">
    <property type="entry name" value="Golgi alpha-mannosidase II"/>
    <property type="match status" value="1"/>
</dbReference>
<feature type="domain" description="Glycosyl hydrolase family 95 catalytic" evidence="1">
    <location>
        <begin position="474"/>
        <end position="587"/>
    </location>
</feature>
<sequence length="831" mass="93611">MKHLISLLCSGLCAVTHLYAYTDHKDTTAVNYAAIASAADLDYDRPVARSEEGMPVGNGRMGTLVWTVPSSLKFQLNRVDVFGNSSGSNSFYERNTDYCNGTGYMDIDFGQDVFTAPAFHQHLSVYEGQSVVSGKNISVRGLVWEKEDVLALEITDQRKETLPVTTMLHMLRMPVTRKGSHTAVSGLRQEGDYIVLTQEFREDGYYCSSALVAAVSGRAAEAEQNSTTTIRLRTLPGSGVYNIYAATAASFDPGEDVVKAAIGKLEAARKRGFSALVNDNRDWWRKFWERSYIQLHSADGQADYVAQQYAWYLYIMGSSSRGSYPVKFNGMLWSTNGDERKWGHLYWGANQSCLYNALFQTDHMELLEPMFDMYSRAYDSYAVAARQQWGSEGVYIPETTGFDNTPSLPDSIAAEMRDLYLVRKPWGQRSQAFKNYAYTKMPFLSRWNWKKDEGWKQGIWHSATKSNSTFGHVSHIFSRGAKIAYQYWLRYEYTQDTAWLRQRAYPMIKGVAEFYRNFPNVRKEKDGRYHIYHINDNESIWDGHNTVEEMSAMRGILPVAIKAARLLHTDADMVPVWQEFLDHLSPLPQHTAAGKTTWSRSLLPVLQGNPSGHPDGNTMPVWFFDLCTLESSPGIQQIGNDTYNTYFDNGIDSTAGVYVLSKLPATGALLGRREAVQYLVPNQLRRRKNEEVLSNRMDLSEGYQTTNVQRLGRAAEALQLALCQSVPAGPGKDNVIRVFAAWPPSWDAQFSLLCRGGFVVTSAIQQGIIPFVKLEAAQGGMCRIRNPWKGRVALFRNGKKAQVLKGGLLSFATARGEKVMLQRERQSEAFE</sequence>